<reference evidence="1 2" key="1">
    <citation type="journal article" date="2019" name="Nat. Ecol. Evol.">
        <title>Megaphylogeny resolves global patterns of mushroom evolution.</title>
        <authorList>
            <person name="Varga T."/>
            <person name="Krizsan K."/>
            <person name="Foldi C."/>
            <person name="Dima B."/>
            <person name="Sanchez-Garcia M."/>
            <person name="Sanchez-Ramirez S."/>
            <person name="Szollosi G.J."/>
            <person name="Szarkandi J.G."/>
            <person name="Papp V."/>
            <person name="Albert L."/>
            <person name="Andreopoulos W."/>
            <person name="Angelini C."/>
            <person name="Antonin V."/>
            <person name="Barry K.W."/>
            <person name="Bougher N.L."/>
            <person name="Buchanan P."/>
            <person name="Buyck B."/>
            <person name="Bense V."/>
            <person name="Catcheside P."/>
            <person name="Chovatia M."/>
            <person name="Cooper J."/>
            <person name="Damon W."/>
            <person name="Desjardin D."/>
            <person name="Finy P."/>
            <person name="Geml J."/>
            <person name="Haridas S."/>
            <person name="Hughes K."/>
            <person name="Justo A."/>
            <person name="Karasinski D."/>
            <person name="Kautmanova I."/>
            <person name="Kiss B."/>
            <person name="Kocsube S."/>
            <person name="Kotiranta H."/>
            <person name="LaButti K.M."/>
            <person name="Lechner B.E."/>
            <person name="Liimatainen K."/>
            <person name="Lipzen A."/>
            <person name="Lukacs Z."/>
            <person name="Mihaltcheva S."/>
            <person name="Morgado L.N."/>
            <person name="Niskanen T."/>
            <person name="Noordeloos M.E."/>
            <person name="Ohm R.A."/>
            <person name="Ortiz-Santana B."/>
            <person name="Ovrebo C."/>
            <person name="Racz N."/>
            <person name="Riley R."/>
            <person name="Savchenko A."/>
            <person name="Shiryaev A."/>
            <person name="Soop K."/>
            <person name="Spirin V."/>
            <person name="Szebenyi C."/>
            <person name="Tomsovsky M."/>
            <person name="Tulloss R.E."/>
            <person name="Uehling J."/>
            <person name="Grigoriev I.V."/>
            <person name="Vagvolgyi C."/>
            <person name="Papp T."/>
            <person name="Martin F.M."/>
            <person name="Miettinen O."/>
            <person name="Hibbett D.S."/>
            <person name="Nagy L.G."/>
        </authorList>
    </citation>
    <scope>NUCLEOTIDE SEQUENCE [LARGE SCALE GENOMIC DNA]</scope>
    <source>
        <strain evidence="1 2">CBS 962.96</strain>
    </source>
</reference>
<sequence>MLYPKGHGYPLWTPELNGKTPSEYREDGIKVGDVGFITQDGGFEFLFNITLPEGHKIHQEWRGVPENFIPLDLDPQGFSTTENQIPRGGYVHSRGAEVQETGTDYRLVFSNLPIDTDIGFQLHSHHSEGAALLLPQGASRTDYMMTGSLHDFAAAHAETWYRYFQKLGYSVQNGSLYVISGFLKTACYYTAV</sequence>
<accession>A0A4S8MMD4</accession>
<feature type="non-terminal residue" evidence="1">
    <location>
        <position position="192"/>
    </location>
</feature>
<evidence type="ECO:0000313" key="2">
    <source>
        <dbReference type="Proteomes" id="UP000297245"/>
    </source>
</evidence>
<dbReference type="AlphaFoldDB" id="A0A4S8MMD4"/>
<evidence type="ECO:0000313" key="1">
    <source>
        <dbReference type="EMBL" id="THV03922.1"/>
    </source>
</evidence>
<proteinExistence type="predicted"/>
<dbReference type="OrthoDB" id="3070764at2759"/>
<protein>
    <submittedName>
        <fullName evidence="1">Uncharacterized protein</fullName>
    </submittedName>
</protein>
<organism evidence="1 2">
    <name type="scientific">Dendrothele bispora (strain CBS 962.96)</name>
    <dbReference type="NCBI Taxonomy" id="1314807"/>
    <lineage>
        <taxon>Eukaryota</taxon>
        <taxon>Fungi</taxon>
        <taxon>Dikarya</taxon>
        <taxon>Basidiomycota</taxon>
        <taxon>Agaricomycotina</taxon>
        <taxon>Agaricomycetes</taxon>
        <taxon>Agaricomycetidae</taxon>
        <taxon>Agaricales</taxon>
        <taxon>Agaricales incertae sedis</taxon>
        <taxon>Dendrothele</taxon>
    </lineage>
</organism>
<dbReference type="EMBL" id="ML179061">
    <property type="protein sequence ID" value="THV03922.1"/>
    <property type="molecule type" value="Genomic_DNA"/>
</dbReference>
<dbReference type="Proteomes" id="UP000297245">
    <property type="component" value="Unassembled WGS sequence"/>
</dbReference>
<keyword evidence="2" id="KW-1185">Reference proteome</keyword>
<gene>
    <name evidence="1" type="ORF">K435DRAFT_650186</name>
</gene>
<name>A0A4S8MMD4_DENBC</name>